<evidence type="ECO:0000256" key="1">
    <source>
        <dbReference type="ARBA" id="ARBA00022527"/>
    </source>
</evidence>
<keyword evidence="1" id="KW-0418">Kinase</keyword>
<accession>A0A540WDU6</accession>
<sequence length="153" mass="16602">MVHDSSGWICGGVVHNLLDHVHLGEQVRLIRSEDFAAEPVSVPAVRRFIRWCCETVGGDPDACELLASELATNAVNHANTPFRVTFAALRGQPVRVEVRDWSLRLPEPRAADLDDAGGRGFELVDALAAEWHVDVNEAAGYKVVCFTLAGDAA</sequence>
<dbReference type="EMBL" id="VIGB01000003">
    <property type="protein sequence ID" value="TQF07203.1"/>
    <property type="molecule type" value="Genomic_DNA"/>
</dbReference>
<dbReference type="CDD" id="cd16936">
    <property type="entry name" value="HATPase_RsbW-like"/>
    <property type="match status" value="1"/>
</dbReference>
<keyword evidence="3" id="KW-0547">Nucleotide-binding</keyword>
<dbReference type="SUPFAM" id="SSF55874">
    <property type="entry name" value="ATPase domain of HSP90 chaperone/DNA topoisomerase II/histidine kinase"/>
    <property type="match status" value="1"/>
</dbReference>
<dbReference type="Pfam" id="PF13581">
    <property type="entry name" value="HATPase_c_2"/>
    <property type="match status" value="1"/>
</dbReference>
<feature type="domain" description="Histidine kinase/HSP90-like ATPase" evidence="2">
    <location>
        <begin position="35"/>
        <end position="144"/>
    </location>
</feature>
<keyword evidence="3" id="KW-0067">ATP-binding</keyword>
<dbReference type="InterPro" id="IPR003594">
    <property type="entry name" value="HATPase_dom"/>
</dbReference>
<dbReference type="Proteomes" id="UP000319103">
    <property type="component" value="Unassembled WGS sequence"/>
</dbReference>
<dbReference type="GO" id="GO:0004674">
    <property type="term" value="F:protein serine/threonine kinase activity"/>
    <property type="evidence" value="ECO:0007669"/>
    <property type="project" value="UniProtKB-KW"/>
</dbReference>
<evidence type="ECO:0000259" key="2">
    <source>
        <dbReference type="Pfam" id="PF13581"/>
    </source>
</evidence>
<dbReference type="GO" id="GO:0005524">
    <property type="term" value="F:ATP binding"/>
    <property type="evidence" value="ECO:0007669"/>
    <property type="project" value="UniProtKB-KW"/>
</dbReference>
<evidence type="ECO:0000313" key="4">
    <source>
        <dbReference type="Proteomes" id="UP000319103"/>
    </source>
</evidence>
<comment type="caution">
    <text evidence="3">The sequence shown here is derived from an EMBL/GenBank/DDBJ whole genome shotgun (WGS) entry which is preliminary data.</text>
</comment>
<dbReference type="OrthoDB" id="4298619at2"/>
<proteinExistence type="predicted"/>
<keyword evidence="1" id="KW-0808">Transferase</keyword>
<gene>
    <name evidence="3" type="ORF">E6W39_07795</name>
</gene>
<organism evidence="3 4">
    <name type="scientific">Kitasatospora acidiphila</name>
    <dbReference type="NCBI Taxonomy" id="2567942"/>
    <lineage>
        <taxon>Bacteria</taxon>
        <taxon>Bacillati</taxon>
        <taxon>Actinomycetota</taxon>
        <taxon>Actinomycetes</taxon>
        <taxon>Kitasatosporales</taxon>
        <taxon>Streptomycetaceae</taxon>
        <taxon>Kitasatospora</taxon>
    </lineage>
</organism>
<keyword evidence="4" id="KW-1185">Reference proteome</keyword>
<protein>
    <submittedName>
        <fullName evidence="3">ATP-binding protein</fullName>
    </submittedName>
</protein>
<reference evidence="3 4" key="1">
    <citation type="submission" date="2019-06" db="EMBL/GenBank/DDBJ databases">
        <title>Description of Kitasatospora acidophila sp. nov. isolated from pine grove soil, and reclassification of Streptomyces novaecaesareae to Kitasatospora novaeceasareae comb. nov.</title>
        <authorList>
            <person name="Kim M.J."/>
        </authorList>
    </citation>
    <scope>NUCLEOTIDE SEQUENCE [LARGE SCALE GENOMIC DNA]</scope>
    <source>
        <strain evidence="3 4">MMS16-CNU292</strain>
    </source>
</reference>
<dbReference type="Gene3D" id="3.30.565.10">
    <property type="entry name" value="Histidine kinase-like ATPase, C-terminal domain"/>
    <property type="match status" value="1"/>
</dbReference>
<name>A0A540WDU6_9ACTN</name>
<dbReference type="InterPro" id="IPR050267">
    <property type="entry name" value="Anti-sigma-factor_SerPK"/>
</dbReference>
<dbReference type="InterPro" id="IPR036890">
    <property type="entry name" value="HATPase_C_sf"/>
</dbReference>
<dbReference type="AlphaFoldDB" id="A0A540WDU6"/>
<keyword evidence="1" id="KW-0723">Serine/threonine-protein kinase</keyword>
<dbReference type="PANTHER" id="PTHR35526:SF3">
    <property type="entry name" value="ANTI-SIGMA-F FACTOR RSBW"/>
    <property type="match status" value="1"/>
</dbReference>
<evidence type="ECO:0000313" key="3">
    <source>
        <dbReference type="EMBL" id="TQF07203.1"/>
    </source>
</evidence>
<dbReference type="PANTHER" id="PTHR35526">
    <property type="entry name" value="ANTI-SIGMA-F FACTOR RSBW-RELATED"/>
    <property type="match status" value="1"/>
</dbReference>